<evidence type="ECO:0000256" key="5">
    <source>
        <dbReference type="RuleBase" id="RU000687"/>
    </source>
</evidence>
<feature type="region of interest" description="Disordered" evidence="6">
    <location>
        <begin position="1131"/>
        <end position="1213"/>
    </location>
</feature>
<keyword evidence="5" id="KW-0406">Ion transport</keyword>
<keyword evidence="5" id="KW-0813">Transport</keyword>
<feature type="transmembrane region" description="Helical" evidence="5">
    <location>
        <begin position="53"/>
        <end position="73"/>
    </location>
</feature>
<dbReference type="Pfam" id="PF02932">
    <property type="entry name" value="Neur_chan_memb"/>
    <property type="match status" value="3"/>
</dbReference>
<feature type="compositionally biased region" description="Polar residues" evidence="6">
    <location>
        <begin position="1406"/>
        <end position="1426"/>
    </location>
</feature>
<feature type="domain" description="Neurotransmitter-gated ion-channel transmembrane" evidence="8">
    <location>
        <begin position="376"/>
        <end position="521"/>
    </location>
</feature>
<dbReference type="PRINTS" id="PR00252">
    <property type="entry name" value="NRIONCHANNEL"/>
</dbReference>
<dbReference type="InterPro" id="IPR036719">
    <property type="entry name" value="Neuro-gated_channel_TM_sf"/>
</dbReference>
<dbReference type="WBParaSite" id="maker-uti_cns_0003310-snap-gene-0.3-mRNA-1">
    <property type="protein sequence ID" value="maker-uti_cns_0003310-snap-gene-0.3-mRNA-1"/>
    <property type="gene ID" value="maker-uti_cns_0003310-snap-gene-0.3"/>
</dbReference>
<accession>A0A1I8GX25</accession>
<evidence type="ECO:0000256" key="6">
    <source>
        <dbReference type="SAM" id="MobiDB-lite"/>
    </source>
</evidence>
<feature type="transmembrane region" description="Helical" evidence="5">
    <location>
        <begin position="802"/>
        <end position="821"/>
    </location>
</feature>
<dbReference type="InterPro" id="IPR038050">
    <property type="entry name" value="Neuro_actylchol_rec"/>
</dbReference>
<protein>
    <submittedName>
        <fullName evidence="10">Neur_chan_LBD domain-containing protein</fullName>
    </submittedName>
</protein>
<feature type="transmembrane region" description="Helical" evidence="5">
    <location>
        <begin position="20"/>
        <end position="41"/>
    </location>
</feature>
<feature type="domain" description="Neurotransmitter-gated ion-channel ligand-binding" evidence="7">
    <location>
        <begin position="197"/>
        <end position="333"/>
    </location>
</feature>
<proteinExistence type="inferred from homology"/>
<keyword evidence="9" id="KW-1185">Reference proteome</keyword>
<feature type="transmembrane region" description="Helical" evidence="5">
    <location>
        <begin position="434"/>
        <end position="458"/>
    </location>
</feature>
<evidence type="ECO:0000259" key="7">
    <source>
        <dbReference type="Pfam" id="PF02931"/>
    </source>
</evidence>
<dbReference type="InterPro" id="IPR036734">
    <property type="entry name" value="Neur_chan_lig-bd_sf"/>
</dbReference>
<feature type="region of interest" description="Disordered" evidence="6">
    <location>
        <begin position="979"/>
        <end position="999"/>
    </location>
</feature>
<dbReference type="PANTHER" id="PTHR18945">
    <property type="entry name" value="NEUROTRANSMITTER GATED ION CHANNEL"/>
    <property type="match status" value="1"/>
</dbReference>
<comment type="similarity">
    <text evidence="5">Belongs to the ligand-gated ion channel (TC 1.A.9) family.</text>
</comment>
<feature type="region of interest" description="Disordered" evidence="6">
    <location>
        <begin position="1406"/>
        <end position="1441"/>
    </location>
</feature>
<feature type="transmembrane region" description="Helical" evidence="5">
    <location>
        <begin position="405"/>
        <end position="422"/>
    </location>
</feature>
<dbReference type="GO" id="GO:0005230">
    <property type="term" value="F:extracellular ligand-gated monoatomic ion channel activity"/>
    <property type="evidence" value="ECO:0007669"/>
    <property type="project" value="InterPro"/>
</dbReference>
<dbReference type="InterPro" id="IPR006029">
    <property type="entry name" value="Neurotrans-gated_channel_TM"/>
</dbReference>
<organism evidence="9 10">
    <name type="scientific">Macrostomum lignano</name>
    <dbReference type="NCBI Taxonomy" id="282301"/>
    <lineage>
        <taxon>Eukaryota</taxon>
        <taxon>Metazoa</taxon>
        <taxon>Spiralia</taxon>
        <taxon>Lophotrochozoa</taxon>
        <taxon>Platyhelminthes</taxon>
        <taxon>Rhabditophora</taxon>
        <taxon>Macrostomorpha</taxon>
        <taxon>Macrostomida</taxon>
        <taxon>Macrostomidae</taxon>
        <taxon>Macrostomum</taxon>
    </lineage>
</organism>
<evidence type="ECO:0000256" key="4">
    <source>
        <dbReference type="ARBA" id="ARBA00023136"/>
    </source>
</evidence>
<feature type="transmembrane region" description="Helical" evidence="5">
    <location>
        <begin position="833"/>
        <end position="851"/>
    </location>
</feature>
<dbReference type="Gene3D" id="2.70.170.10">
    <property type="entry name" value="Neurotransmitter-gated ion-channel ligand-binding domain"/>
    <property type="match status" value="2"/>
</dbReference>
<feature type="domain" description="Neurotransmitter-gated ion-channel transmembrane" evidence="8">
    <location>
        <begin position="808"/>
        <end position="935"/>
    </location>
</feature>
<evidence type="ECO:0000313" key="9">
    <source>
        <dbReference type="Proteomes" id="UP000095280"/>
    </source>
</evidence>
<dbReference type="Proteomes" id="UP000095280">
    <property type="component" value="Unplaced"/>
</dbReference>
<feature type="compositionally biased region" description="Low complexity" evidence="6">
    <location>
        <begin position="506"/>
        <end position="518"/>
    </location>
</feature>
<sequence>MLLAISSLVFRLPPECGERMSLSVTIVLSMCVFLQLTDNYIPTQGDSVPLLSWYFSIAVLLTMANLVANAFVLSCHFEQFSEHARVPNRLTRLLFLNRFVCGRRFCREPSRSKNFNSVAQRSSIGVSDADSKEMSDISSRRTVNFDSQLEQPSRCRATDVNSWSAVSPLSSFIVFLLCRAAAAASVSPDEALKTALNLNSDYNKDVRPPPDNGSANLVTVLFNLKSLAHVDSATQEIVLQPWFNLYWRDSRLAWKGKFNSTFDNVSSIFVPASLLWQPDVAFCNLLHFRRTSSDKVFLTVSSDGMVLFLVELLSRSKCEMNMANFAYDTQICHQRWCTREKPLRIEPGPPGITPSLFKNHDFCVMNRKALFYFMNLIIPSLVLLYISTLVFCLPPECGERISLRFTIVLSMCVFLQLSSNYMPPQGDSVPLLTWYFSLAVFLTMLHLIANIFVLSCYFEHSSENEHTKVPGRLTRLLFLNKFECARLQCRMYYQVRNHGETAAVRSSESNESELNVVSPRRPATPSQPQAEQTPRYRDNDPRKEWIPIVAAADRCFFAVFFSLKLALTLTLLILEITNSRTNCDMSSLILICAVTATATVPDVSSDERIAAALRLKSANGYNPDVRPPPDNGTANLVRVHTNFNSLVAVSWTDRRLSWHGRFNDSLDSETAVYFPARLLWLPDVSFIDLLFIQRVSFSNAMAHVSSQGSVMYTSQYVITSKCPMRMFEFPYDKQRCVVPISSAIHSKQVLALHIGAYLENDSITKYLARNDEFCITGATIRKTADYYFDILQFAITFKRRPIFYVINLILPSLLLLAISTVTFRLPPDCGERMSFSITIVLSMCVFLQMVNEHTPTQSESVPLLTCYCTLAVVMTMTVVLGNAFVLSCHSRCCRAAPPGRLLRTLFLHSFVARRSRRQPEADGSVRQSLSPDNESETACENALRCQWSTIISGVDTCLFAFYFGITVSLPNQIDASSANLDENSNSSSRQTSGKPTSSSGLWLAARLGCQVSGKRPFGSPECHTLAFTGRLQAAQNQSECAFEVPDPPRKKSDELPISCFSDLRCRASSRSIASENLVSPGSALQVRLALFQARLHSSGVHRPDTVLVKSELTQSSPVVWWNFSLAELQDSDSTAGTHSSRGFSTRGASTRGASTRGASTRAPAPGRQHRGASTRGASTRGASTRGASTRAPAPGAPAPGGARGASTRGASTNWQGNARVGAAASIKINSVGLPTLPDTRIDGQVAGGPDPVGLGCGSGYVSCQLAAQEAVGVVVCPHQQPQVRGFLEINCVSELRKSRLRTADLVGSLPILFWRRCNLVRGAVFGMLVSGRTQATRRYAGQRPHIHSHLMSAARHRLHTVTARIEQEQLALTGSSCQQSESLTLGHLSALNAALEWRAQARHSSSELGLTQSTPVIGENFTPSELQESDRTADTHSSCSSAKSSIGQQIAGMIVEQWNFIGAVLAGSHRARLNAANCDGYGESGGQEQGEQTPVSGRNHDQPFVDFSAGCLLRLGVRAARSLVGCNAAVEKQQPDQRTEHPPAAPLQLEVAVEHEHIAEQAAHAHREDDNQPNEWKFAFSSFLSEDALHAELVAACGSAKLHLAGRHHPHSHGGRALHNRPDLDAATLRIVWEIAHIKAALEADHELLAVCHAACAAPHHSGQGGHNCLHYDGVGRAIVRLRPDSRPSRVISACSSDGVSSAKADGIASDSSAAAAEVGAANAAAKEGAQNAGGAGGAGAEHAVPVNRQGRQGLVQHSVVDFVLLLQRVARGCGGGQQASEDGELQLRDGR</sequence>
<dbReference type="PROSITE" id="PS00236">
    <property type="entry name" value="NEUROTR_ION_CHANNEL"/>
    <property type="match status" value="1"/>
</dbReference>
<name>A0A1I8GX25_9PLAT</name>
<dbReference type="GO" id="GO:0016020">
    <property type="term" value="C:membrane"/>
    <property type="evidence" value="ECO:0007669"/>
    <property type="project" value="UniProtKB-SubCell"/>
</dbReference>
<dbReference type="CDD" id="cd19051">
    <property type="entry name" value="LGIC_TM_cation"/>
    <property type="match status" value="3"/>
</dbReference>
<comment type="subcellular location">
    <subcellularLocation>
        <location evidence="1">Membrane</location>
        <topology evidence="1">Multi-pass membrane protein</topology>
    </subcellularLocation>
</comment>
<dbReference type="SUPFAM" id="SSF63712">
    <property type="entry name" value="Nicotinic receptor ligand binding domain-like"/>
    <property type="match status" value="2"/>
</dbReference>
<dbReference type="InterPro" id="IPR006201">
    <property type="entry name" value="Neur_channel"/>
</dbReference>
<comment type="caution">
    <text evidence="5">Lacks conserved residue(s) required for the propagation of feature annotation.</text>
</comment>
<feature type="region of interest" description="Disordered" evidence="6">
    <location>
        <begin position="503"/>
        <end position="539"/>
    </location>
</feature>
<feature type="transmembrane region" description="Helical" evidence="5">
    <location>
        <begin position="863"/>
        <end position="885"/>
    </location>
</feature>
<evidence type="ECO:0000313" key="10">
    <source>
        <dbReference type="WBParaSite" id="maker-uti_cns_0003310-snap-gene-0.3-mRNA-1"/>
    </source>
</evidence>
<dbReference type="SUPFAM" id="SSF90112">
    <property type="entry name" value="Neurotransmitter-gated ion-channel transmembrane pore"/>
    <property type="match status" value="3"/>
</dbReference>
<reference evidence="10" key="1">
    <citation type="submission" date="2016-11" db="UniProtKB">
        <authorList>
            <consortium name="WormBaseParasite"/>
        </authorList>
    </citation>
    <scope>IDENTIFICATION</scope>
</reference>
<evidence type="ECO:0000256" key="1">
    <source>
        <dbReference type="ARBA" id="ARBA00004141"/>
    </source>
</evidence>
<keyword evidence="2 5" id="KW-0812">Transmembrane</keyword>
<evidence type="ECO:0000256" key="3">
    <source>
        <dbReference type="ARBA" id="ARBA00022989"/>
    </source>
</evidence>
<dbReference type="Pfam" id="PF02931">
    <property type="entry name" value="Neur_chan_LBD"/>
    <property type="match status" value="2"/>
</dbReference>
<keyword evidence="4 5" id="KW-0472">Membrane</keyword>
<dbReference type="CDD" id="cd18989">
    <property type="entry name" value="LGIC_ECD_cation"/>
    <property type="match status" value="2"/>
</dbReference>
<dbReference type="InterPro" id="IPR006202">
    <property type="entry name" value="Neur_chan_lig-bd"/>
</dbReference>
<dbReference type="GO" id="GO:0004888">
    <property type="term" value="F:transmembrane signaling receptor activity"/>
    <property type="evidence" value="ECO:0007669"/>
    <property type="project" value="InterPro"/>
</dbReference>
<feature type="transmembrane region" description="Helical" evidence="5">
    <location>
        <begin position="369"/>
        <end position="393"/>
    </location>
</feature>
<feature type="domain" description="Neurotransmitter-gated ion-channel transmembrane" evidence="8">
    <location>
        <begin position="2"/>
        <end position="158"/>
    </location>
</feature>
<dbReference type="Gene3D" id="1.20.58.390">
    <property type="entry name" value="Neurotransmitter-gated ion-channel transmembrane domain"/>
    <property type="match status" value="3"/>
</dbReference>
<keyword evidence="5" id="KW-0407">Ion channel</keyword>
<keyword evidence="3 5" id="KW-1133">Transmembrane helix</keyword>
<evidence type="ECO:0000259" key="8">
    <source>
        <dbReference type="Pfam" id="PF02932"/>
    </source>
</evidence>
<dbReference type="InterPro" id="IPR018000">
    <property type="entry name" value="Neurotransmitter_ion_chnl_CS"/>
</dbReference>
<feature type="compositionally biased region" description="Polar residues" evidence="6">
    <location>
        <begin position="1131"/>
        <end position="1158"/>
    </location>
</feature>
<feature type="domain" description="Neurotransmitter-gated ion-channel ligand-binding" evidence="7">
    <location>
        <begin position="642"/>
        <end position="801"/>
    </location>
</feature>
<evidence type="ECO:0000256" key="2">
    <source>
        <dbReference type="ARBA" id="ARBA00022692"/>
    </source>
</evidence>